<evidence type="ECO:0000313" key="3">
    <source>
        <dbReference type="EMBL" id="KAB2382915.1"/>
    </source>
</evidence>
<dbReference type="NCBIfam" id="NF005559">
    <property type="entry name" value="PRK07231.1"/>
    <property type="match status" value="1"/>
</dbReference>
<protein>
    <submittedName>
        <fullName evidence="3">Glucose 1-dehydrogenase</fullName>
        <ecNumber evidence="3">1.1.1.47</ecNumber>
    </submittedName>
</protein>
<dbReference type="FunFam" id="3.40.50.720:FF:000084">
    <property type="entry name" value="Short-chain dehydrogenase reductase"/>
    <property type="match status" value="1"/>
</dbReference>
<dbReference type="PRINTS" id="PR00080">
    <property type="entry name" value="SDRFAMILY"/>
</dbReference>
<dbReference type="InterPro" id="IPR020904">
    <property type="entry name" value="Sc_DH/Rdtase_CS"/>
</dbReference>
<reference evidence="3 4" key="1">
    <citation type="submission" date="2019-09" db="EMBL/GenBank/DDBJ databases">
        <title>Actinomadura physcomitrii sp. nov., a novel actinomycete isolated from moss [Physcomitrium sphaericum (Ludw) Fuernr].</title>
        <authorList>
            <person name="Liu C."/>
            <person name="Zhuang X."/>
        </authorList>
    </citation>
    <scope>NUCLEOTIDE SEQUENCE [LARGE SCALE GENOMIC DNA]</scope>
    <source>
        <strain evidence="3 4">CYP1-1B</strain>
    </source>
</reference>
<keyword evidence="4" id="KW-1185">Reference proteome</keyword>
<dbReference type="InterPro" id="IPR002347">
    <property type="entry name" value="SDR_fam"/>
</dbReference>
<name>A0A6L3W0V6_9ACTN</name>
<dbReference type="Proteomes" id="UP000483004">
    <property type="component" value="Unassembled WGS sequence"/>
</dbReference>
<sequence length="257" mass="26920">MRLTGKVALISGGARGQGAAHAEMLAREGASVVIGDILDDAGEATAERLRGEGLPVHYAHLDVRLAADWDAAVRLTEERHGRLDVLVNNAGMMTPGDVAEETEDNWDHVVAVNQKGQWLGMRAAIPAMRRSGGGSIINVASTFGVRPPAHGVAYAAAKGAVRALTRNAAMALVKDGIRVNCLILPMVDTDFLARARATGGLAKRVRDYPMGRIATPADISPGVVYLASDESSYMTGSELVIDGGLLAGTATRLDEGD</sequence>
<evidence type="ECO:0000313" key="4">
    <source>
        <dbReference type="Proteomes" id="UP000483004"/>
    </source>
</evidence>
<organism evidence="3 4">
    <name type="scientific">Actinomadura montaniterrae</name>
    <dbReference type="NCBI Taxonomy" id="1803903"/>
    <lineage>
        <taxon>Bacteria</taxon>
        <taxon>Bacillati</taxon>
        <taxon>Actinomycetota</taxon>
        <taxon>Actinomycetes</taxon>
        <taxon>Streptosporangiales</taxon>
        <taxon>Thermomonosporaceae</taxon>
        <taxon>Actinomadura</taxon>
    </lineage>
</organism>
<dbReference type="OrthoDB" id="3542748at2"/>
<dbReference type="InterPro" id="IPR036291">
    <property type="entry name" value="NAD(P)-bd_dom_sf"/>
</dbReference>
<dbReference type="PANTHER" id="PTHR24321">
    <property type="entry name" value="DEHYDROGENASES, SHORT CHAIN"/>
    <property type="match status" value="1"/>
</dbReference>
<dbReference type="Pfam" id="PF13561">
    <property type="entry name" value="adh_short_C2"/>
    <property type="match status" value="1"/>
</dbReference>
<dbReference type="AlphaFoldDB" id="A0A6L3W0V6"/>
<gene>
    <name evidence="3" type="ORF">F9B16_13055</name>
</gene>
<dbReference type="EMBL" id="WBMR01000028">
    <property type="protein sequence ID" value="KAB2382915.1"/>
    <property type="molecule type" value="Genomic_DNA"/>
</dbReference>
<dbReference type="SUPFAM" id="SSF51735">
    <property type="entry name" value="NAD(P)-binding Rossmann-fold domains"/>
    <property type="match status" value="1"/>
</dbReference>
<keyword evidence="2 3" id="KW-0560">Oxidoreductase</keyword>
<comment type="caution">
    <text evidence="3">The sequence shown here is derived from an EMBL/GenBank/DDBJ whole genome shotgun (WGS) entry which is preliminary data.</text>
</comment>
<evidence type="ECO:0000256" key="2">
    <source>
        <dbReference type="ARBA" id="ARBA00023002"/>
    </source>
</evidence>
<comment type="similarity">
    <text evidence="1">Belongs to the short-chain dehydrogenases/reductases (SDR) family.</text>
</comment>
<dbReference type="EC" id="1.1.1.47" evidence="3"/>
<proteinExistence type="inferred from homology"/>
<dbReference type="GO" id="GO:0047936">
    <property type="term" value="F:glucose 1-dehydrogenase [NAD(P)+] activity"/>
    <property type="evidence" value="ECO:0007669"/>
    <property type="project" value="UniProtKB-EC"/>
</dbReference>
<evidence type="ECO:0000256" key="1">
    <source>
        <dbReference type="ARBA" id="ARBA00006484"/>
    </source>
</evidence>
<dbReference type="PROSITE" id="PS00061">
    <property type="entry name" value="ADH_SHORT"/>
    <property type="match status" value="1"/>
</dbReference>
<dbReference type="PANTHER" id="PTHR24321:SF15">
    <property type="entry name" value="OXIDOREDUCTASE UCPA"/>
    <property type="match status" value="1"/>
</dbReference>
<dbReference type="PRINTS" id="PR00081">
    <property type="entry name" value="GDHRDH"/>
</dbReference>
<accession>A0A6L3W0V6</accession>
<dbReference type="RefSeq" id="WP_151540301.1">
    <property type="nucleotide sequence ID" value="NZ_WBMR01000028.1"/>
</dbReference>
<dbReference type="Gene3D" id="3.40.50.720">
    <property type="entry name" value="NAD(P)-binding Rossmann-like Domain"/>
    <property type="match status" value="1"/>
</dbReference>